<evidence type="ECO:0000259" key="4">
    <source>
        <dbReference type="Pfam" id="PF09972"/>
    </source>
</evidence>
<evidence type="ECO:0008006" key="8">
    <source>
        <dbReference type="Google" id="ProtNLM"/>
    </source>
</evidence>
<name>A0A9W6CW93_9MICO</name>
<comment type="caution">
    <text evidence="6">The sequence shown here is derived from an EMBL/GenBank/DDBJ whole genome shotgun (WGS) entry which is preliminary data.</text>
</comment>
<feature type="signal peptide" evidence="3">
    <location>
        <begin position="1"/>
        <end position="38"/>
    </location>
</feature>
<accession>A0A9W6CW93</accession>
<dbReference type="Pfam" id="PF20990">
    <property type="entry name" value="DUF2207_C"/>
    <property type="match status" value="1"/>
</dbReference>
<dbReference type="Pfam" id="PF09972">
    <property type="entry name" value="DUF2207"/>
    <property type="match status" value="1"/>
</dbReference>
<keyword evidence="3" id="KW-0732">Signal</keyword>
<dbReference type="Proteomes" id="UP001144396">
    <property type="component" value="Unassembled WGS sequence"/>
</dbReference>
<dbReference type="InterPro" id="IPR018702">
    <property type="entry name" value="DUF2207"/>
</dbReference>
<feature type="transmembrane region" description="Helical" evidence="2">
    <location>
        <begin position="454"/>
        <end position="474"/>
    </location>
</feature>
<evidence type="ECO:0000259" key="5">
    <source>
        <dbReference type="Pfam" id="PF20990"/>
    </source>
</evidence>
<keyword evidence="2" id="KW-1133">Transmembrane helix</keyword>
<feature type="domain" description="Predicted membrane protein YciQ-like C-terminal" evidence="5">
    <location>
        <begin position="298"/>
        <end position="561"/>
    </location>
</feature>
<evidence type="ECO:0000256" key="1">
    <source>
        <dbReference type="SAM" id="MobiDB-lite"/>
    </source>
</evidence>
<feature type="transmembrane region" description="Helical" evidence="2">
    <location>
        <begin position="427"/>
        <end position="448"/>
    </location>
</feature>
<dbReference type="EMBL" id="BSDP01000001">
    <property type="protein sequence ID" value="GLI27687.1"/>
    <property type="molecule type" value="Genomic_DNA"/>
</dbReference>
<feature type="chain" id="PRO_5040927726" description="DUF2207 domain-containing protein" evidence="3">
    <location>
        <begin position="39"/>
        <end position="634"/>
    </location>
</feature>
<feature type="transmembrane region" description="Helical" evidence="2">
    <location>
        <begin position="260"/>
        <end position="282"/>
    </location>
</feature>
<evidence type="ECO:0000313" key="7">
    <source>
        <dbReference type="Proteomes" id="UP001144396"/>
    </source>
</evidence>
<feature type="compositionally biased region" description="Gly residues" evidence="1">
    <location>
        <begin position="612"/>
        <end position="634"/>
    </location>
</feature>
<evidence type="ECO:0000256" key="3">
    <source>
        <dbReference type="SAM" id="SignalP"/>
    </source>
</evidence>
<feature type="domain" description="DUF2207" evidence="4">
    <location>
        <begin position="70"/>
        <end position="244"/>
    </location>
</feature>
<evidence type="ECO:0000313" key="6">
    <source>
        <dbReference type="EMBL" id="GLI27687.1"/>
    </source>
</evidence>
<evidence type="ECO:0000256" key="2">
    <source>
        <dbReference type="SAM" id="Phobius"/>
    </source>
</evidence>
<feature type="region of interest" description="Disordered" evidence="1">
    <location>
        <begin position="609"/>
        <end position="634"/>
    </location>
</feature>
<reference evidence="6" key="1">
    <citation type="submission" date="2022-12" db="EMBL/GenBank/DDBJ databases">
        <title>Reference genome sequencing for broad-spectrum identification of bacterial and archaeal isolates by mass spectrometry.</title>
        <authorList>
            <person name="Sekiguchi Y."/>
            <person name="Tourlousse D.M."/>
        </authorList>
    </citation>
    <scope>NUCLEOTIDE SEQUENCE</scope>
    <source>
        <strain evidence="6">14</strain>
    </source>
</reference>
<keyword evidence="2" id="KW-0472">Membrane</keyword>
<organism evidence="6 7">
    <name type="scientific">Agromyces rhizosphaerae</name>
    <dbReference type="NCBI Taxonomy" id="88374"/>
    <lineage>
        <taxon>Bacteria</taxon>
        <taxon>Bacillati</taxon>
        <taxon>Actinomycetota</taxon>
        <taxon>Actinomycetes</taxon>
        <taxon>Micrococcales</taxon>
        <taxon>Microbacteriaceae</taxon>
        <taxon>Agromyces</taxon>
    </lineage>
</organism>
<sequence>MQLRGIRLPLRFSTVATVASALALIVVGATIAASGAAAAPVRQAPAGVEDFTFDSFTADYALSRDADGHAVLDVTETIVARFPDFNQNRGIIRSLVDTYDGVDLRTEQIIVTDESGAPVAAEATRSDGYIDLALGTDEFVRGVQTYVISYRQHDVVGTFGDTGVDEFYWDVNGTGWPQPFGTVAMHLVVDPALTDALTGAAACYRGVQGSDVQCEIESDAAAGTFDVSETDLGPYSGVTVAIAFDKGTFVVPERARDSVWFTWLPGILAGLVLVLLIVMLVVRIARWRDHPGRGIIVPEYSPPQGVDPILGANIIGRQNQGLQAQILRLALNDHIQFVEVSGGTDWRGRETKDLHAELLDVPQAMEPRDLRLLMAMFPTMQPGARREIDKKMELSEARALVAVDDDAPAEALRRGLRVKPPRGPMGWLSGVELISSMLLWVVFVIGMFTEVATIWVIGGFIVGVLGFIFGLMIANRPAVLTELGAALRDHLLGLRDYMQLAERDRMRVLQGVETAERRPIASEADRGRAAATDAAERVHLYEDLLPWAQLWGIEDSWARELDTLVREVDDDRIRWRRHRHVPYAALIAMNVAGSHAMQSAAAARVAAASSSSGGGSGGGGFSGGGGGGGGGGGR</sequence>
<dbReference type="InterPro" id="IPR048389">
    <property type="entry name" value="YciQ-like_C"/>
</dbReference>
<proteinExistence type="predicted"/>
<keyword evidence="2" id="KW-0812">Transmembrane</keyword>
<dbReference type="RefSeq" id="WP_281884439.1">
    <property type="nucleotide sequence ID" value="NZ_BSDP01000001.1"/>
</dbReference>
<keyword evidence="7" id="KW-1185">Reference proteome</keyword>
<dbReference type="AlphaFoldDB" id="A0A9W6CW93"/>
<gene>
    <name evidence="6" type="ORF">ARHIZOSPH14_19290</name>
</gene>
<protein>
    <recommendedName>
        <fullName evidence="8">DUF2207 domain-containing protein</fullName>
    </recommendedName>
</protein>